<dbReference type="Pfam" id="PF00106">
    <property type="entry name" value="adh_short"/>
    <property type="match status" value="1"/>
</dbReference>
<protein>
    <recommendedName>
        <fullName evidence="3">Dehydrogenase/reductase SDR family member 12</fullName>
    </recommendedName>
</protein>
<dbReference type="InterPro" id="IPR036291">
    <property type="entry name" value="NAD(P)-bd_dom_sf"/>
</dbReference>
<keyword evidence="2" id="KW-1185">Reference proteome</keyword>
<name>A0AAD2G3M0_9STRA</name>
<dbReference type="Gene3D" id="3.40.50.720">
    <property type="entry name" value="NAD(P)-binding Rossmann-like Domain"/>
    <property type="match status" value="1"/>
</dbReference>
<sequence>MGQGLSSTQFYVFGKKHFTETGYIKHIKKYADPLQKAAGIRFGAEGADGVDMTGKVVLVTGANSGIGKELATYAAAKGAKLYMLCRSKDRAEKAKNEIMEATLNDNINILLADMGELAQVRKMVAELQEKEPKVDCLVCNAGALFNDRRESSEGNEITFASHLLGGSYLLSQLLLPQLKASESGRVIFVSSGGMYNTKFPSWEIATNASKEKYDGQFAYAYAKRGQVLLAEELAKSVPEVSWVSSHPGWCSTDAVDAAYGENKKYLEPMRSAWEGAEGIAWLMSTQSGLESGEFYLDRSPQPKHVAFGSFTKNKPEEVQEMMDKLKSAAGL</sequence>
<dbReference type="AlphaFoldDB" id="A0AAD2G3M0"/>
<accession>A0AAD2G3M0</accession>
<dbReference type="PANTHER" id="PTHR44656:SF7">
    <property type="entry name" value="DEHYDROGENASE_REDUCTASE SDR FAMILY MEMBER 12"/>
    <property type="match status" value="1"/>
</dbReference>
<dbReference type="PRINTS" id="PR00081">
    <property type="entry name" value="GDHRDH"/>
</dbReference>
<evidence type="ECO:0008006" key="3">
    <source>
        <dbReference type="Google" id="ProtNLM"/>
    </source>
</evidence>
<comment type="caution">
    <text evidence="1">The sequence shown here is derived from an EMBL/GenBank/DDBJ whole genome shotgun (WGS) entry which is preliminary data.</text>
</comment>
<dbReference type="Proteomes" id="UP001295423">
    <property type="component" value="Unassembled WGS sequence"/>
</dbReference>
<dbReference type="InterPro" id="IPR052992">
    <property type="entry name" value="SDR_member_12"/>
</dbReference>
<gene>
    <name evidence="1" type="ORF">CYCCA115_LOCUS19035</name>
</gene>
<reference evidence="1" key="1">
    <citation type="submission" date="2023-08" db="EMBL/GenBank/DDBJ databases">
        <authorList>
            <person name="Audoor S."/>
            <person name="Bilcke G."/>
        </authorList>
    </citation>
    <scope>NUCLEOTIDE SEQUENCE</scope>
</reference>
<proteinExistence type="predicted"/>
<dbReference type="PANTHER" id="PTHR44656">
    <property type="entry name" value="DEHYDROGENASE/REDUCTASE SDR FAMILY MEMBER 12"/>
    <property type="match status" value="1"/>
</dbReference>
<evidence type="ECO:0000313" key="2">
    <source>
        <dbReference type="Proteomes" id="UP001295423"/>
    </source>
</evidence>
<dbReference type="SUPFAM" id="SSF51735">
    <property type="entry name" value="NAD(P)-binding Rossmann-fold domains"/>
    <property type="match status" value="1"/>
</dbReference>
<dbReference type="EMBL" id="CAKOGP040002080">
    <property type="protein sequence ID" value="CAJ1961091.1"/>
    <property type="molecule type" value="Genomic_DNA"/>
</dbReference>
<evidence type="ECO:0000313" key="1">
    <source>
        <dbReference type="EMBL" id="CAJ1961091.1"/>
    </source>
</evidence>
<dbReference type="InterPro" id="IPR002347">
    <property type="entry name" value="SDR_fam"/>
</dbReference>
<organism evidence="1 2">
    <name type="scientific">Cylindrotheca closterium</name>
    <dbReference type="NCBI Taxonomy" id="2856"/>
    <lineage>
        <taxon>Eukaryota</taxon>
        <taxon>Sar</taxon>
        <taxon>Stramenopiles</taxon>
        <taxon>Ochrophyta</taxon>
        <taxon>Bacillariophyta</taxon>
        <taxon>Bacillariophyceae</taxon>
        <taxon>Bacillariophycidae</taxon>
        <taxon>Bacillariales</taxon>
        <taxon>Bacillariaceae</taxon>
        <taxon>Cylindrotheca</taxon>
    </lineage>
</organism>